<dbReference type="AlphaFoldDB" id="A0A6A4MGF1"/>
<dbReference type="Pfam" id="PF00023">
    <property type="entry name" value="Ank"/>
    <property type="match status" value="1"/>
</dbReference>
<dbReference type="SMART" id="SM00248">
    <property type="entry name" value="ANK"/>
    <property type="match status" value="3"/>
</dbReference>
<sequence>MIDTCMHADEEEENRVTRYLPLHKAVVKGDLDEATRIIQQDPAAVRAAITTHSETALHVAIKTGGGRRTRFVRMLLEKMTPHDVEHLVDSNGLTALHWAAICGTVEEAEMLVNKSSTTLANVLDENGPDQGTLY</sequence>
<dbReference type="SUPFAM" id="SSF48403">
    <property type="entry name" value="Ankyrin repeat"/>
    <property type="match status" value="1"/>
</dbReference>
<name>A0A6A4MGF1_9ERIC</name>
<protein>
    <submittedName>
        <fullName evidence="1">Uncharacterized protein</fullName>
    </submittedName>
</protein>
<keyword evidence="2" id="KW-1185">Reference proteome</keyword>
<dbReference type="PANTHER" id="PTHR47303:SF1">
    <property type="entry name" value="NF-KAPPA-B INHIBITOR BETA"/>
    <property type="match status" value="1"/>
</dbReference>
<dbReference type="InterPro" id="IPR036770">
    <property type="entry name" value="Ankyrin_rpt-contain_sf"/>
</dbReference>
<organism evidence="1 2">
    <name type="scientific">Rhododendron williamsianum</name>
    <dbReference type="NCBI Taxonomy" id="262921"/>
    <lineage>
        <taxon>Eukaryota</taxon>
        <taxon>Viridiplantae</taxon>
        <taxon>Streptophyta</taxon>
        <taxon>Embryophyta</taxon>
        <taxon>Tracheophyta</taxon>
        <taxon>Spermatophyta</taxon>
        <taxon>Magnoliopsida</taxon>
        <taxon>eudicotyledons</taxon>
        <taxon>Gunneridae</taxon>
        <taxon>Pentapetalae</taxon>
        <taxon>asterids</taxon>
        <taxon>Ericales</taxon>
        <taxon>Ericaceae</taxon>
        <taxon>Ericoideae</taxon>
        <taxon>Rhodoreae</taxon>
        <taxon>Rhododendron</taxon>
    </lineage>
</organism>
<accession>A0A6A4MGF1</accession>
<dbReference type="OrthoDB" id="1925304at2759"/>
<feature type="non-terminal residue" evidence="1">
    <location>
        <position position="1"/>
    </location>
</feature>
<dbReference type="InterPro" id="IPR002110">
    <property type="entry name" value="Ankyrin_rpt"/>
</dbReference>
<dbReference type="Proteomes" id="UP000428333">
    <property type="component" value="Linkage Group LG02"/>
</dbReference>
<reference evidence="1 2" key="1">
    <citation type="journal article" date="2019" name="Genome Biol. Evol.">
        <title>The Rhododendron genome and chromosomal organization provide insight into shared whole-genome duplications across the heath family (Ericaceae).</title>
        <authorList>
            <person name="Soza V.L."/>
            <person name="Lindsley D."/>
            <person name="Waalkes A."/>
            <person name="Ramage E."/>
            <person name="Patwardhan R.P."/>
            <person name="Burton J.N."/>
            <person name="Adey A."/>
            <person name="Kumar A."/>
            <person name="Qiu R."/>
            <person name="Shendure J."/>
            <person name="Hall B."/>
        </authorList>
    </citation>
    <scope>NUCLEOTIDE SEQUENCE [LARGE SCALE GENOMIC DNA]</scope>
    <source>
        <strain evidence="1">RSF 1966-606</strain>
    </source>
</reference>
<gene>
    <name evidence="1" type="ORF">C3L33_02696</name>
</gene>
<dbReference type="Gene3D" id="1.25.40.20">
    <property type="entry name" value="Ankyrin repeat-containing domain"/>
    <property type="match status" value="1"/>
</dbReference>
<comment type="caution">
    <text evidence="1">The sequence shown here is derived from an EMBL/GenBank/DDBJ whole genome shotgun (WGS) entry which is preliminary data.</text>
</comment>
<evidence type="ECO:0000313" key="2">
    <source>
        <dbReference type="Proteomes" id="UP000428333"/>
    </source>
</evidence>
<proteinExistence type="predicted"/>
<dbReference type="EMBL" id="QEFC01000263">
    <property type="protein sequence ID" value="KAE9465397.1"/>
    <property type="molecule type" value="Genomic_DNA"/>
</dbReference>
<dbReference type="PANTHER" id="PTHR47303">
    <property type="match status" value="1"/>
</dbReference>
<evidence type="ECO:0000313" key="1">
    <source>
        <dbReference type="EMBL" id="KAE9465397.1"/>
    </source>
</evidence>